<gene>
    <name evidence="1" type="ORF">VL15_05700</name>
</gene>
<organism evidence="1 2">
    <name type="scientific">Burkholderia cepacia</name>
    <name type="common">Pseudomonas cepacia</name>
    <dbReference type="NCBI Taxonomy" id="292"/>
    <lineage>
        <taxon>Bacteria</taxon>
        <taxon>Pseudomonadati</taxon>
        <taxon>Pseudomonadota</taxon>
        <taxon>Betaproteobacteria</taxon>
        <taxon>Burkholderiales</taxon>
        <taxon>Burkholderiaceae</taxon>
        <taxon>Burkholderia</taxon>
        <taxon>Burkholderia cepacia complex</taxon>
    </lineage>
</organism>
<evidence type="ECO:0000313" key="1">
    <source>
        <dbReference type="EMBL" id="KML61115.1"/>
    </source>
</evidence>
<accession>A0A0J6A5N1</accession>
<dbReference type="AlphaFoldDB" id="A0A0J6A5N1"/>
<name>A0A0J6A5N1_BURCE</name>
<proteinExistence type="predicted"/>
<sequence>MSLRFNMTKTEFRTLVFEIARAQRLRVDEMKDGKERIWFNEKSQKFLHEDHIDALFDRLRHPNLSPRDISIEIQNVAPGRPCTHKGMREIYEKIHGSERCVNFTNQTETRMEVCQACSALEGVSSSAPPHFHLQLQSSSSGGFPDSLKVMFSRYFCSECHSFAFRNTEAGDPPNTWIVERADR</sequence>
<dbReference type="PATRIC" id="fig|292.27.peg.447"/>
<reference evidence="1 2" key="1">
    <citation type="submission" date="2015-05" db="EMBL/GenBank/DDBJ databases">
        <title>Draft genome of Burkholderia cepacia LK29.</title>
        <authorList>
            <person name="Chan X.Y."/>
        </authorList>
    </citation>
    <scope>NUCLEOTIDE SEQUENCE [LARGE SCALE GENOMIC DNA]</scope>
    <source>
        <strain evidence="1 2">LK29</strain>
    </source>
</reference>
<dbReference type="Proteomes" id="UP000036338">
    <property type="component" value="Unassembled WGS sequence"/>
</dbReference>
<evidence type="ECO:0000313" key="2">
    <source>
        <dbReference type="Proteomes" id="UP000036338"/>
    </source>
</evidence>
<comment type="caution">
    <text evidence="1">The sequence shown here is derived from an EMBL/GenBank/DDBJ whole genome shotgun (WGS) entry which is preliminary data.</text>
</comment>
<protein>
    <submittedName>
        <fullName evidence="1">Uncharacterized protein</fullName>
    </submittedName>
</protein>
<dbReference type="EMBL" id="LDWR01000011">
    <property type="protein sequence ID" value="KML61115.1"/>
    <property type="molecule type" value="Genomic_DNA"/>
</dbReference>
<dbReference type="RefSeq" id="WP_048243874.1">
    <property type="nucleotide sequence ID" value="NZ_LDWR01000011.1"/>
</dbReference>